<dbReference type="InterPro" id="IPR036412">
    <property type="entry name" value="HAD-like_sf"/>
</dbReference>
<dbReference type="GO" id="GO:0005744">
    <property type="term" value="C:TIM23 mitochondrial import inner membrane translocase complex"/>
    <property type="evidence" value="ECO:0007669"/>
    <property type="project" value="UniProtKB-UniRule"/>
</dbReference>
<comment type="subcellular location">
    <subcellularLocation>
        <location evidence="1">Mitochondrion inner membrane</location>
        <topology evidence="1">Single-pass membrane protein</topology>
    </subcellularLocation>
</comment>
<sequence>MEAEKKSCSITIKDDHDDHDDHKDSSEKPELDLSLEKLNLVPKKKKLLVMNLNGFLLHKVYFHDKEALPKSRTDHYRSYNFLIFKRPFSEEFMKFCLERFEVGIWSSAEVQNIDGALDIAIGEESKNKLLFVWNQDQCRITTNSITSKECKEKPIFFKELRKVWETVEKGGPYSASNTLMIGDKPYKAYLNPENTAIFVKSYDPEDKEDNALDPNGELCEYLKGVAEAEDVQSYVKNNAFGIPAINLKSSSGHPERNFYFTVRYLDGI</sequence>
<dbReference type="Gene3D" id="3.40.50.1000">
    <property type="entry name" value="HAD superfamily/HAD-like"/>
    <property type="match status" value="1"/>
</dbReference>
<evidence type="ECO:0000256" key="2">
    <source>
        <dbReference type="SAM" id="MobiDB-lite"/>
    </source>
</evidence>
<keyword evidence="1" id="KW-0813">Transport</keyword>
<reference evidence="4 5" key="1">
    <citation type="journal article" date="2014" name="Am. J. Bot.">
        <title>Genome assembly and annotation for red clover (Trifolium pratense; Fabaceae).</title>
        <authorList>
            <person name="Istvanek J."/>
            <person name="Jaros M."/>
            <person name="Krenek A."/>
            <person name="Repkova J."/>
        </authorList>
    </citation>
    <scope>NUCLEOTIDE SEQUENCE [LARGE SCALE GENOMIC DNA]</scope>
    <source>
        <strain evidence="5">cv. Tatra</strain>
        <tissue evidence="4">Young leaves</tissue>
    </source>
</reference>
<proteinExistence type="inferred from homology"/>
<dbReference type="InterPro" id="IPR004274">
    <property type="entry name" value="FCP1_dom"/>
</dbReference>
<dbReference type="EMBL" id="ASHM01000738">
    <property type="protein sequence ID" value="PNY05312.1"/>
    <property type="molecule type" value="Genomic_DNA"/>
</dbReference>
<comment type="function">
    <text evidence="1">Essential component of the TIM23 complex, a complex that mediates the translocation of transit peptide-containing proteins across the mitochondrial inner membrane.</text>
</comment>
<dbReference type="AlphaFoldDB" id="A0A2K3NQJ6"/>
<gene>
    <name evidence="4" type="ORF">L195_g001758</name>
</gene>
<keyword evidence="1" id="KW-0809">Transit peptide</keyword>
<dbReference type="Pfam" id="PF03031">
    <property type="entry name" value="NIF"/>
    <property type="match status" value="1"/>
</dbReference>
<dbReference type="InterPro" id="IPR023214">
    <property type="entry name" value="HAD_sf"/>
</dbReference>
<reference evidence="4 5" key="2">
    <citation type="journal article" date="2017" name="Front. Plant Sci.">
        <title>Gene Classification and Mining of Molecular Markers Useful in Red Clover (Trifolium pratense) Breeding.</title>
        <authorList>
            <person name="Istvanek J."/>
            <person name="Dluhosova J."/>
            <person name="Dluhos P."/>
            <person name="Patkova L."/>
            <person name="Nedelnik J."/>
            <person name="Repkova J."/>
        </authorList>
    </citation>
    <scope>NUCLEOTIDE SEQUENCE [LARGE SCALE GENOMIC DNA]</scope>
    <source>
        <strain evidence="5">cv. Tatra</strain>
        <tissue evidence="4">Young leaves</tissue>
    </source>
</reference>
<organism evidence="4 5">
    <name type="scientific">Trifolium pratense</name>
    <name type="common">Red clover</name>
    <dbReference type="NCBI Taxonomy" id="57577"/>
    <lineage>
        <taxon>Eukaryota</taxon>
        <taxon>Viridiplantae</taxon>
        <taxon>Streptophyta</taxon>
        <taxon>Embryophyta</taxon>
        <taxon>Tracheophyta</taxon>
        <taxon>Spermatophyta</taxon>
        <taxon>Magnoliopsida</taxon>
        <taxon>eudicotyledons</taxon>
        <taxon>Gunneridae</taxon>
        <taxon>Pentapetalae</taxon>
        <taxon>rosids</taxon>
        <taxon>fabids</taxon>
        <taxon>Fabales</taxon>
        <taxon>Fabaceae</taxon>
        <taxon>Papilionoideae</taxon>
        <taxon>50 kb inversion clade</taxon>
        <taxon>NPAAA clade</taxon>
        <taxon>Hologalegina</taxon>
        <taxon>IRL clade</taxon>
        <taxon>Trifolieae</taxon>
        <taxon>Trifolium</taxon>
    </lineage>
</organism>
<accession>A0A2K3NQJ6</accession>
<evidence type="ECO:0000259" key="3">
    <source>
        <dbReference type="PROSITE" id="PS50969"/>
    </source>
</evidence>
<dbReference type="SUPFAM" id="SSF56784">
    <property type="entry name" value="HAD-like"/>
    <property type="match status" value="1"/>
</dbReference>
<name>A0A2K3NQJ6_TRIPR</name>
<dbReference type="PANTHER" id="PTHR12210">
    <property type="entry name" value="DULLARD PROTEIN PHOSPHATASE"/>
    <property type="match status" value="1"/>
</dbReference>
<dbReference type="Proteomes" id="UP000236291">
    <property type="component" value="Unassembled WGS sequence"/>
</dbReference>
<evidence type="ECO:0000256" key="1">
    <source>
        <dbReference type="RuleBase" id="RU365079"/>
    </source>
</evidence>
<dbReference type="SMART" id="SM00577">
    <property type="entry name" value="CPDc"/>
    <property type="match status" value="1"/>
</dbReference>
<comment type="similarity">
    <text evidence="1">Belongs to the TIM50 family.</text>
</comment>
<keyword evidence="1" id="KW-0811">Translocation</keyword>
<protein>
    <recommendedName>
        <fullName evidence="1">Mitochondrial import inner membrane translocase subunit TIM50</fullName>
    </recommendedName>
</protein>
<comment type="subunit">
    <text evidence="1">Component of the TIM23 complex.</text>
</comment>
<dbReference type="PROSITE" id="PS50969">
    <property type="entry name" value="FCP1"/>
    <property type="match status" value="1"/>
</dbReference>
<dbReference type="InterPro" id="IPR050365">
    <property type="entry name" value="TIM50"/>
</dbReference>
<feature type="domain" description="FCP1 homology" evidence="3">
    <location>
        <begin position="41"/>
        <end position="225"/>
    </location>
</feature>
<dbReference type="GO" id="GO:0015031">
    <property type="term" value="P:protein transport"/>
    <property type="evidence" value="ECO:0007669"/>
    <property type="project" value="UniProtKB-KW"/>
</dbReference>
<feature type="region of interest" description="Disordered" evidence="2">
    <location>
        <begin position="1"/>
        <end position="28"/>
    </location>
</feature>
<keyword evidence="1" id="KW-0496">Mitochondrion</keyword>
<evidence type="ECO:0000313" key="4">
    <source>
        <dbReference type="EMBL" id="PNY05312.1"/>
    </source>
</evidence>
<keyword evidence="1" id="KW-0653">Protein transport</keyword>
<evidence type="ECO:0000313" key="5">
    <source>
        <dbReference type="Proteomes" id="UP000236291"/>
    </source>
</evidence>
<comment type="caution">
    <text evidence="4">The sequence shown here is derived from an EMBL/GenBank/DDBJ whole genome shotgun (WGS) entry which is preliminary data.</text>
</comment>